<evidence type="ECO:0000313" key="9">
    <source>
        <dbReference type="Proteomes" id="UP001494588"/>
    </source>
</evidence>
<keyword evidence="3 5" id="KW-0285">Flavoprotein</keyword>
<dbReference type="InterPro" id="IPR036188">
    <property type="entry name" value="FAD/NAD-bd_sf"/>
</dbReference>
<name>A0ABU9QHW4_9BURK</name>
<keyword evidence="4 5" id="KW-0274">FAD</keyword>
<keyword evidence="9" id="KW-1185">Reference proteome</keyword>
<evidence type="ECO:0000256" key="5">
    <source>
        <dbReference type="RuleBase" id="RU003968"/>
    </source>
</evidence>
<comment type="cofactor">
    <cofactor evidence="1">
        <name>FAD</name>
        <dbReference type="ChEBI" id="CHEBI:57692"/>
    </cofactor>
</comment>
<dbReference type="SUPFAM" id="SSF54373">
    <property type="entry name" value="FAD-linked reductases, C-terminal domain"/>
    <property type="match status" value="1"/>
</dbReference>
<gene>
    <name evidence="8" type="ORF">V4C55_25360</name>
</gene>
<accession>A0ABU9QHW4</accession>
<dbReference type="Gene3D" id="3.30.560.10">
    <property type="entry name" value="Glucose Oxidase, domain 3"/>
    <property type="match status" value="1"/>
</dbReference>
<dbReference type="Proteomes" id="UP001494588">
    <property type="component" value="Unassembled WGS sequence"/>
</dbReference>
<dbReference type="EMBL" id="JAZHGC010000023">
    <property type="protein sequence ID" value="MEM5289066.1"/>
    <property type="molecule type" value="Genomic_DNA"/>
</dbReference>
<evidence type="ECO:0000256" key="2">
    <source>
        <dbReference type="ARBA" id="ARBA00010790"/>
    </source>
</evidence>
<proteinExistence type="inferred from homology"/>
<feature type="domain" description="Glucose-methanol-choline oxidoreductase N-terminal" evidence="6">
    <location>
        <begin position="78"/>
        <end position="101"/>
    </location>
</feature>
<dbReference type="InterPro" id="IPR000172">
    <property type="entry name" value="GMC_OxRdtase_N"/>
</dbReference>
<dbReference type="PROSITE" id="PS00624">
    <property type="entry name" value="GMC_OXRED_2"/>
    <property type="match status" value="1"/>
</dbReference>
<dbReference type="InterPro" id="IPR007867">
    <property type="entry name" value="GMC_OxRtase_C"/>
</dbReference>
<dbReference type="InterPro" id="IPR012132">
    <property type="entry name" value="GMC_OxRdtase"/>
</dbReference>
<dbReference type="PANTHER" id="PTHR11552:SF147">
    <property type="entry name" value="CHOLINE DEHYDROGENASE, MITOCHONDRIAL"/>
    <property type="match status" value="1"/>
</dbReference>
<dbReference type="SUPFAM" id="SSF51905">
    <property type="entry name" value="FAD/NAD(P)-binding domain"/>
    <property type="match status" value="1"/>
</dbReference>
<dbReference type="PROSITE" id="PS00623">
    <property type="entry name" value="GMC_OXRED_1"/>
    <property type="match status" value="1"/>
</dbReference>
<protein>
    <submittedName>
        <fullName evidence="8">GMC family oxidoreductase N-terminal domain-containing protein</fullName>
    </submittedName>
</protein>
<evidence type="ECO:0000313" key="8">
    <source>
        <dbReference type="EMBL" id="MEM5289066.1"/>
    </source>
</evidence>
<evidence type="ECO:0000256" key="4">
    <source>
        <dbReference type="ARBA" id="ARBA00022827"/>
    </source>
</evidence>
<sequence length="547" mass="59521">MYDFVIAGGGSAGCVLAARLSENPDAKVLLLEAGPSDWNPYIHMPVTYYKTAKGSLTWGLETAPSRAQNNIVTPYTQARVLGGGSSINAQVYTRGVPSDYDRWERDFGCTGWSYRDVLPYFRKAERNERFADEFHGIDGPLGVSDQRYTSPLTKAWVQACQQAGIYYNADFNGASQAGSGLYQITNLDGRRCSAAVGYLRPARKRPNLTVITGAVATRVVMEGTRAVGVEYLRGGKREVARAQTEVIVSSGTIGSPKLLMLSGIGPADHLTQLGIKVQHALPGVGQNFHDHLDVFMIYELTGAHSYDKYKKFHWQVAAGLQYALFRSGPVTSNVVEGGAFWWADKTQSDPDLQFHFLAGAGIEAGIPDVPGGNGCTLNAYLTRPRSRGSVTLRSADPLAQAVVDPNFLDDPYDLTYTVESVKVGQEIMRQGALSRYIKREHFPGSAIKGPGDYERFVREQARTGYHPAGTCRMGMDDGAVVDVDLRVRGIDGLRVADCSVMPQLNSGNTNAPTIMIAERLAAKLNGTDQAVQSTVRASERVTEIHHS</sequence>
<comment type="caution">
    <text evidence="8">The sequence shown here is derived from an EMBL/GenBank/DDBJ whole genome shotgun (WGS) entry which is preliminary data.</text>
</comment>
<evidence type="ECO:0000259" key="6">
    <source>
        <dbReference type="PROSITE" id="PS00623"/>
    </source>
</evidence>
<evidence type="ECO:0000259" key="7">
    <source>
        <dbReference type="PROSITE" id="PS00624"/>
    </source>
</evidence>
<dbReference type="Gene3D" id="3.50.50.60">
    <property type="entry name" value="FAD/NAD(P)-binding domain"/>
    <property type="match status" value="1"/>
</dbReference>
<dbReference type="RefSeq" id="WP_233472019.1">
    <property type="nucleotide sequence ID" value="NZ_CAJHCS010000025.1"/>
</dbReference>
<evidence type="ECO:0000256" key="1">
    <source>
        <dbReference type="ARBA" id="ARBA00001974"/>
    </source>
</evidence>
<feature type="domain" description="Glucose-methanol-choline oxidoreductase N-terminal" evidence="7">
    <location>
        <begin position="251"/>
        <end position="265"/>
    </location>
</feature>
<dbReference type="Pfam" id="PF00732">
    <property type="entry name" value="GMC_oxred_N"/>
    <property type="match status" value="1"/>
</dbReference>
<organism evidence="8 9">
    <name type="scientific">Paraburkholderia sabiae</name>
    <dbReference type="NCBI Taxonomy" id="273251"/>
    <lineage>
        <taxon>Bacteria</taxon>
        <taxon>Pseudomonadati</taxon>
        <taxon>Pseudomonadota</taxon>
        <taxon>Betaproteobacteria</taxon>
        <taxon>Burkholderiales</taxon>
        <taxon>Burkholderiaceae</taxon>
        <taxon>Paraburkholderia</taxon>
    </lineage>
</organism>
<dbReference type="PIRSF" id="PIRSF000137">
    <property type="entry name" value="Alcohol_oxidase"/>
    <property type="match status" value="1"/>
</dbReference>
<dbReference type="PANTHER" id="PTHR11552">
    <property type="entry name" value="GLUCOSE-METHANOL-CHOLINE GMC OXIDOREDUCTASE"/>
    <property type="match status" value="1"/>
</dbReference>
<dbReference type="Pfam" id="PF05199">
    <property type="entry name" value="GMC_oxred_C"/>
    <property type="match status" value="1"/>
</dbReference>
<comment type="similarity">
    <text evidence="2 5">Belongs to the GMC oxidoreductase family.</text>
</comment>
<reference evidence="8 9" key="1">
    <citation type="submission" date="2024-01" db="EMBL/GenBank/DDBJ databases">
        <title>The diversity of rhizobia nodulating Mimosa spp. in eleven states of Brazil covering several biomes is determined by host plant, location, and edaphic factors.</title>
        <authorList>
            <person name="Rouws L."/>
            <person name="Barauna A."/>
            <person name="Beukes C."/>
            <person name="De Faria S.M."/>
            <person name="Gross E."/>
            <person name="Dos Reis Junior F.B."/>
            <person name="Simon M."/>
            <person name="Maluk M."/>
            <person name="Odee D.W."/>
            <person name="Kenicer G."/>
            <person name="Young J.P.W."/>
            <person name="Reis V.M."/>
            <person name="Zilli J."/>
            <person name="James E.K."/>
        </authorList>
    </citation>
    <scope>NUCLEOTIDE SEQUENCE [LARGE SCALE GENOMIC DNA]</scope>
    <source>
        <strain evidence="8 9">JPY77</strain>
    </source>
</reference>
<evidence type="ECO:0000256" key="3">
    <source>
        <dbReference type="ARBA" id="ARBA00022630"/>
    </source>
</evidence>